<dbReference type="PANTHER" id="PTHR33562">
    <property type="entry name" value="ATILLA, ISOFORM B-RELATED-RELATED"/>
    <property type="match status" value="1"/>
</dbReference>
<keyword evidence="1" id="KW-0732">Signal</keyword>
<evidence type="ECO:0000256" key="2">
    <source>
        <dbReference type="ARBA" id="ARBA00023180"/>
    </source>
</evidence>
<dbReference type="PANTHER" id="PTHR33562:SF2">
    <property type="entry name" value="PROTEIN QUIVER"/>
    <property type="match status" value="1"/>
</dbReference>
<name>A0A0V1FEA3_TRIPS</name>
<dbReference type="Pfam" id="PF17064">
    <property type="entry name" value="QVR"/>
    <property type="match status" value="1"/>
</dbReference>
<dbReference type="Proteomes" id="UP000054995">
    <property type="component" value="Unassembled WGS sequence"/>
</dbReference>
<dbReference type="GO" id="GO:0030431">
    <property type="term" value="P:sleep"/>
    <property type="evidence" value="ECO:0007669"/>
    <property type="project" value="InterPro"/>
</dbReference>
<gene>
    <name evidence="5" type="ORF">T4D_3004</name>
    <name evidence="4" type="ORF">T4E_112</name>
</gene>
<evidence type="ECO:0000256" key="3">
    <source>
        <dbReference type="SAM" id="Phobius"/>
    </source>
</evidence>
<keyword evidence="7" id="KW-1185">Reference proteome</keyword>
<dbReference type="Proteomes" id="UP000054815">
    <property type="component" value="Unassembled WGS sequence"/>
</dbReference>
<accession>A0A0V1FEA3</accession>
<dbReference type="GO" id="GO:0032222">
    <property type="term" value="P:regulation of synaptic transmission, cholinergic"/>
    <property type="evidence" value="ECO:0007669"/>
    <property type="project" value="InterPro"/>
</dbReference>
<comment type="caution">
    <text evidence="5">The sequence shown here is derived from an EMBL/GenBank/DDBJ whole genome shotgun (WGS) entry which is preliminary data.</text>
</comment>
<dbReference type="AlphaFoldDB" id="A0A0V1FEA3"/>
<organism evidence="5 7">
    <name type="scientific">Trichinella pseudospiralis</name>
    <name type="common">Parasitic roundworm</name>
    <dbReference type="NCBI Taxonomy" id="6337"/>
    <lineage>
        <taxon>Eukaryota</taxon>
        <taxon>Metazoa</taxon>
        <taxon>Ecdysozoa</taxon>
        <taxon>Nematoda</taxon>
        <taxon>Enoplea</taxon>
        <taxon>Dorylaimia</taxon>
        <taxon>Trichinellida</taxon>
        <taxon>Trichinellidae</taxon>
        <taxon>Trichinella</taxon>
    </lineage>
</organism>
<evidence type="ECO:0000313" key="6">
    <source>
        <dbReference type="Proteomes" id="UP000054815"/>
    </source>
</evidence>
<keyword evidence="3" id="KW-0812">Transmembrane</keyword>
<keyword evidence="2" id="KW-0325">Glycoprotein</keyword>
<proteinExistence type="predicted"/>
<evidence type="ECO:0000313" key="7">
    <source>
        <dbReference type="Proteomes" id="UP000054995"/>
    </source>
</evidence>
<keyword evidence="3" id="KW-0472">Membrane</keyword>
<dbReference type="InterPro" id="IPR031424">
    <property type="entry name" value="QVR-like"/>
</dbReference>
<reference evidence="6 7" key="1">
    <citation type="submission" date="2015-01" db="EMBL/GenBank/DDBJ databases">
        <title>Evolution of Trichinella species and genotypes.</title>
        <authorList>
            <person name="Korhonen P.K."/>
            <person name="Edoardo P."/>
            <person name="Giuseppe L.R."/>
            <person name="Gasser R.B."/>
        </authorList>
    </citation>
    <scope>NUCLEOTIDE SEQUENCE [LARGE SCALE GENOMIC DNA]</scope>
    <source>
        <strain evidence="4">ISS141</strain>
        <strain evidence="5">ISS470</strain>
    </source>
</reference>
<dbReference type="InterPro" id="IPR050975">
    <property type="entry name" value="Sleep_regulator"/>
</dbReference>
<evidence type="ECO:0008006" key="8">
    <source>
        <dbReference type="Google" id="ProtNLM"/>
    </source>
</evidence>
<sequence>MHIPECRKYPTVVVYDFYVGQLLVSSQHLLECFNRNCQFYVWQRMVNRKNDLLLNMTVARQSRMFSFIFGLLSVVLLSVCVDGSDTNGKTIFCFHCNSVIDEDCGDSFEIEKARKKYLVNCSDLLYKPPHLPNVQPVGCRKVDQYILDTKRVIRQCAFYGDNVTDLKRPGNKGVVSYHTQCAQSECNKAVSLHSAFTTLITIAVAVFMRH</sequence>
<feature type="transmembrane region" description="Helical" evidence="3">
    <location>
        <begin position="190"/>
        <end position="208"/>
    </location>
</feature>
<feature type="transmembrane region" description="Helical" evidence="3">
    <location>
        <begin position="64"/>
        <end position="84"/>
    </location>
</feature>
<keyword evidence="3" id="KW-1133">Transmembrane helix</keyword>
<dbReference type="EMBL" id="JYDU01000115">
    <property type="protein sequence ID" value="KRX92292.1"/>
    <property type="molecule type" value="Genomic_DNA"/>
</dbReference>
<dbReference type="EMBL" id="JYDT01000122">
    <property type="protein sequence ID" value="KRY84113.1"/>
    <property type="molecule type" value="Genomic_DNA"/>
</dbReference>
<evidence type="ECO:0000313" key="5">
    <source>
        <dbReference type="EMBL" id="KRY84113.1"/>
    </source>
</evidence>
<evidence type="ECO:0000313" key="4">
    <source>
        <dbReference type="EMBL" id="KRX92292.1"/>
    </source>
</evidence>
<protein>
    <recommendedName>
        <fullName evidence="8">Protein quiver</fullName>
    </recommendedName>
</protein>
<evidence type="ECO:0000256" key="1">
    <source>
        <dbReference type="ARBA" id="ARBA00022729"/>
    </source>
</evidence>
<dbReference type="OrthoDB" id="6083863at2759"/>